<evidence type="ECO:0000313" key="1">
    <source>
        <dbReference type="EMBL" id="CAB5593722.1"/>
    </source>
</evidence>
<name>A0A9N8CWT1_9ENTR</name>
<protein>
    <submittedName>
        <fullName evidence="1">Uncharacterized protein</fullName>
    </submittedName>
</protein>
<sequence length="63" mass="6967">MICCYGQREDYGNNMPDGDAGASYHQSRPDKFTPSGNLLRIEYGLDAPVIGVLIFIHLNDPIP</sequence>
<gene>
    <name evidence="1" type="ORF">GHA_04716</name>
</gene>
<dbReference type="Proteomes" id="UP000834503">
    <property type="component" value="Unassembled WGS sequence"/>
</dbReference>
<organism evidence="1 2">
    <name type="scientific">Citrobacter werkmanii</name>
    <dbReference type="NCBI Taxonomy" id="67827"/>
    <lineage>
        <taxon>Bacteria</taxon>
        <taxon>Pseudomonadati</taxon>
        <taxon>Pseudomonadota</taxon>
        <taxon>Gammaproteobacteria</taxon>
        <taxon>Enterobacterales</taxon>
        <taxon>Enterobacteriaceae</taxon>
        <taxon>Citrobacter</taxon>
        <taxon>Citrobacter freundii complex</taxon>
    </lineage>
</organism>
<reference evidence="1" key="1">
    <citation type="submission" date="2020-05" db="EMBL/GenBank/DDBJ databases">
        <authorList>
            <person name="Delgado-Blas J."/>
        </authorList>
    </citation>
    <scope>NUCLEOTIDE SEQUENCE</scope>
    <source>
        <strain evidence="1">BB1459</strain>
    </source>
</reference>
<dbReference type="EMBL" id="CAHPQX010000028">
    <property type="protein sequence ID" value="CAB5593722.1"/>
    <property type="molecule type" value="Genomic_DNA"/>
</dbReference>
<dbReference type="AlphaFoldDB" id="A0A9N8CWT1"/>
<evidence type="ECO:0000313" key="2">
    <source>
        <dbReference type="Proteomes" id="UP000834503"/>
    </source>
</evidence>
<accession>A0A9N8CWT1</accession>
<proteinExistence type="predicted"/>
<comment type="caution">
    <text evidence="1">The sequence shown here is derived from an EMBL/GenBank/DDBJ whole genome shotgun (WGS) entry which is preliminary data.</text>
</comment>